<evidence type="ECO:0000313" key="2">
    <source>
        <dbReference type="Proteomes" id="UP000229011"/>
    </source>
</evidence>
<accession>A0A2G9EFZ1</accession>
<protein>
    <submittedName>
        <fullName evidence="1">Uncharacterized protein</fullName>
    </submittedName>
</protein>
<comment type="caution">
    <text evidence="1">The sequence shown here is derived from an EMBL/GenBank/DDBJ whole genome shotgun (WGS) entry which is preliminary data.</text>
</comment>
<dbReference type="AlphaFoldDB" id="A0A2G9EFZ1"/>
<dbReference type="EMBL" id="PEQY01000001">
    <property type="protein sequence ID" value="PIM79802.1"/>
    <property type="molecule type" value="Genomic_DNA"/>
</dbReference>
<sequence length="622" mass="71407">MKICWNFPDNNDGKISGISEAGIETFRGDLLKSLAKEICQNSLDAIAESKDKVLVEFELYELPFKNDERIIGLKEYFKLAKEYWQENEKTIRILEKAEKNFERDKIRILRISDYNTTGLIGSDKKKNSTWNNLVKSSGVSDKTGSSGGSYGIGKSAPFACSDLRTVFYNTLDINGLEAFQGVANLVSFEKEKDKTTQGTGYYGNSEDNTAIRNMEYFGSYIRKDCGTDIYVVAFLEDEEWEKKIIEAILENFLIAILKNNIEIKVGKTLINKESLNSLMEEHKDNILLTYNYYQVLIENDTEAMEFSLRDLGIFKLYLSIKKDFKRTILISRSNGMKIFDKKGISSSIEFSGVCILEDEKINAYFREMETPQHDNWQTDRHRNPKEAEKIKKEFFKLLKEKVLEKGKETITDEMDAVGMGEYLPDIQDANTESENKKENIENVKKKFEYKKVTTVETAENNILKVPDTEEQSFINELNEDGEIDDEISAQDFLNTSDEKENIGNGTLRNGDKLENSKFKHISPSSIRVFKVFGDSQEEMYKMIFSLDKDTKNIIIAVSIAGEQGNIPIMIKDAKESNGEILKSRYNKIEMRNLFKNSKYSILFSLNDSENYPVEVKIYGDKI</sequence>
<reference evidence="1 2" key="1">
    <citation type="submission" date="2017-11" db="EMBL/GenBank/DDBJ databases">
        <title>Genome sequencing of Fusobacterium periodonticum KCOM 1259.</title>
        <authorList>
            <person name="Kook J.-K."/>
            <person name="Park S.-N."/>
            <person name="Lim Y.K."/>
        </authorList>
    </citation>
    <scope>NUCLEOTIDE SEQUENCE [LARGE SCALE GENOMIC DNA]</scope>
    <source>
        <strain evidence="1 2">KCOM 1259</strain>
    </source>
</reference>
<dbReference type="RefSeq" id="WP_099958493.1">
    <property type="nucleotide sequence ID" value="NZ_PEQY01000001.1"/>
</dbReference>
<dbReference type="GeneID" id="93327826"/>
<dbReference type="Proteomes" id="UP000229011">
    <property type="component" value="Unassembled WGS sequence"/>
</dbReference>
<organism evidence="1 2">
    <name type="scientific">Fusobacterium pseudoperiodonticum</name>
    <dbReference type="NCBI Taxonomy" id="2663009"/>
    <lineage>
        <taxon>Bacteria</taxon>
        <taxon>Fusobacteriati</taxon>
        <taxon>Fusobacteriota</taxon>
        <taxon>Fusobacteriia</taxon>
        <taxon>Fusobacteriales</taxon>
        <taxon>Fusobacteriaceae</taxon>
        <taxon>Fusobacterium</taxon>
    </lineage>
</organism>
<evidence type="ECO:0000313" key="1">
    <source>
        <dbReference type="EMBL" id="PIM79802.1"/>
    </source>
</evidence>
<name>A0A2G9EFZ1_9FUSO</name>
<proteinExistence type="predicted"/>
<gene>
    <name evidence="1" type="ORF">CTM71_05120</name>
</gene>